<feature type="non-terminal residue" evidence="2">
    <location>
        <position position="1"/>
    </location>
</feature>
<dbReference type="PROSITE" id="PS50174">
    <property type="entry name" value="G_PATCH"/>
    <property type="match status" value="1"/>
</dbReference>
<dbReference type="PANTHER" id="PTHR20923:SF1">
    <property type="entry name" value="G PATCH DOMAIN AND ANKYRIN REPEAT-CONTAINING PROTEIN 1"/>
    <property type="match status" value="1"/>
</dbReference>
<gene>
    <name evidence="2" type="ORF">EI97DRAFT_348248</name>
</gene>
<reference evidence="2" key="1">
    <citation type="journal article" date="2020" name="Stud. Mycol.">
        <title>101 Dothideomycetes genomes: a test case for predicting lifestyles and emergence of pathogens.</title>
        <authorList>
            <person name="Haridas S."/>
            <person name="Albert R."/>
            <person name="Binder M."/>
            <person name="Bloem J."/>
            <person name="Labutti K."/>
            <person name="Salamov A."/>
            <person name="Andreopoulos B."/>
            <person name="Baker S."/>
            <person name="Barry K."/>
            <person name="Bills G."/>
            <person name="Bluhm B."/>
            <person name="Cannon C."/>
            <person name="Castanera R."/>
            <person name="Culley D."/>
            <person name="Daum C."/>
            <person name="Ezra D."/>
            <person name="Gonzalez J."/>
            <person name="Henrissat B."/>
            <person name="Kuo A."/>
            <person name="Liang C."/>
            <person name="Lipzen A."/>
            <person name="Lutzoni F."/>
            <person name="Magnuson J."/>
            <person name="Mondo S."/>
            <person name="Nolan M."/>
            <person name="Ohm R."/>
            <person name="Pangilinan J."/>
            <person name="Park H.-J."/>
            <person name="Ramirez L."/>
            <person name="Alfaro M."/>
            <person name="Sun H."/>
            <person name="Tritt A."/>
            <person name="Yoshinaga Y."/>
            <person name="Zwiers L.-H."/>
            <person name="Turgeon B."/>
            <person name="Goodwin S."/>
            <person name="Spatafora J."/>
            <person name="Crous P."/>
            <person name="Grigoriev I."/>
        </authorList>
    </citation>
    <scope>NUCLEOTIDE SEQUENCE</scope>
    <source>
        <strain evidence="2">CBS 379.55</strain>
    </source>
</reference>
<evidence type="ECO:0000259" key="1">
    <source>
        <dbReference type="PROSITE" id="PS50174"/>
    </source>
</evidence>
<sequence>DDDDISTAPFTSQPITKGLRNHPVKFVSATTTTAPPSAAPKPVSIADQYLAIVFPNGVPKPEVSHPICPTCGEPITQADERAHFLSLGHQMSLPRTHTPSAIDRSRMGLKYMEKFGFDVDARRGLGASGEGILHPIIPKEKRDTYGLGIKGTVATVGTEQLKEVLDAGGVKKKAAEEKKKAEKLRRMFYGDDDKEKYLEEL</sequence>
<evidence type="ECO:0000313" key="3">
    <source>
        <dbReference type="Proteomes" id="UP000800097"/>
    </source>
</evidence>
<dbReference type="AlphaFoldDB" id="A0A6A6J7Q4"/>
<dbReference type="InterPro" id="IPR000467">
    <property type="entry name" value="G_patch_dom"/>
</dbReference>
<dbReference type="RefSeq" id="XP_033650149.1">
    <property type="nucleotide sequence ID" value="XM_033794811.1"/>
</dbReference>
<feature type="non-terminal residue" evidence="2">
    <location>
        <position position="201"/>
    </location>
</feature>
<dbReference type="Proteomes" id="UP000800097">
    <property type="component" value="Unassembled WGS sequence"/>
</dbReference>
<protein>
    <recommendedName>
        <fullName evidence="1">G-patch domain-containing protein</fullName>
    </recommendedName>
</protein>
<dbReference type="PANTHER" id="PTHR20923">
    <property type="entry name" value="BAT4 PROTEIN-RELATED"/>
    <property type="match status" value="1"/>
</dbReference>
<dbReference type="InterPro" id="IPR039146">
    <property type="entry name" value="GPANK1"/>
</dbReference>
<dbReference type="EMBL" id="ML986519">
    <property type="protein sequence ID" value="KAF2272610.1"/>
    <property type="molecule type" value="Genomic_DNA"/>
</dbReference>
<accession>A0A6A6J7Q4</accession>
<dbReference type="Pfam" id="PF01585">
    <property type="entry name" value="G-patch"/>
    <property type="match status" value="1"/>
</dbReference>
<organism evidence="2 3">
    <name type="scientific">Westerdykella ornata</name>
    <dbReference type="NCBI Taxonomy" id="318751"/>
    <lineage>
        <taxon>Eukaryota</taxon>
        <taxon>Fungi</taxon>
        <taxon>Dikarya</taxon>
        <taxon>Ascomycota</taxon>
        <taxon>Pezizomycotina</taxon>
        <taxon>Dothideomycetes</taxon>
        <taxon>Pleosporomycetidae</taxon>
        <taxon>Pleosporales</taxon>
        <taxon>Sporormiaceae</taxon>
        <taxon>Westerdykella</taxon>
    </lineage>
</organism>
<name>A0A6A6J7Q4_WESOR</name>
<dbReference type="GO" id="GO:0003676">
    <property type="term" value="F:nucleic acid binding"/>
    <property type="evidence" value="ECO:0007669"/>
    <property type="project" value="InterPro"/>
</dbReference>
<keyword evidence="3" id="KW-1185">Reference proteome</keyword>
<evidence type="ECO:0000313" key="2">
    <source>
        <dbReference type="EMBL" id="KAF2272610.1"/>
    </source>
</evidence>
<proteinExistence type="predicted"/>
<dbReference type="OrthoDB" id="20282at2759"/>
<feature type="domain" description="G-patch" evidence="1">
    <location>
        <begin position="104"/>
        <end position="152"/>
    </location>
</feature>
<dbReference type="GeneID" id="54547986"/>